<feature type="domain" description="Cyclin N-terminal" evidence="1">
    <location>
        <begin position="119"/>
        <end position="170"/>
    </location>
</feature>
<dbReference type="SUPFAM" id="SSF47954">
    <property type="entry name" value="Cyclin-like"/>
    <property type="match status" value="1"/>
</dbReference>
<organism evidence="2 3">
    <name type="scientific">Steinernema carpocapsae</name>
    <name type="common">Entomopathogenic nematode</name>
    <dbReference type="NCBI Taxonomy" id="34508"/>
    <lineage>
        <taxon>Eukaryota</taxon>
        <taxon>Metazoa</taxon>
        <taxon>Ecdysozoa</taxon>
        <taxon>Nematoda</taxon>
        <taxon>Chromadorea</taxon>
        <taxon>Rhabditida</taxon>
        <taxon>Tylenchina</taxon>
        <taxon>Panagrolaimomorpha</taxon>
        <taxon>Strongyloidoidea</taxon>
        <taxon>Steinernematidae</taxon>
        <taxon>Steinernema</taxon>
    </lineage>
</organism>
<dbReference type="InterPro" id="IPR006671">
    <property type="entry name" value="Cyclin_N"/>
</dbReference>
<evidence type="ECO:0000313" key="3">
    <source>
        <dbReference type="Proteomes" id="UP000298663"/>
    </source>
</evidence>
<dbReference type="OrthoDB" id="306099at2759"/>
<dbReference type="InterPro" id="IPR036915">
    <property type="entry name" value="Cyclin-like_sf"/>
</dbReference>
<evidence type="ECO:0000313" key="2">
    <source>
        <dbReference type="EMBL" id="TMS32157.1"/>
    </source>
</evidence>
<reference evidence="2 3" key="1">
    <citation type="journal article" date="2015" name="Genome Biol.">
        <title>Comparative genomics of Steinernema reveals deeply conserved gene regulatory networks.</title>
        <authorList>
            <person name="Dillman A.R."/>
            <person name="Macchietto M."/>
            <person name="Porter C.F."/>
            <person name="Rogers A."/>
            <person name="Williams B."/>
            <person name="Antoshechkin I."/>
            <person name="Lee M.M."/>
            <person name="Goodwin Z."/>
            <person name="Lu X."/>
            <person name="Lewis E.E."/>
            <person name="Goodrich-Blair H."/>
            <person name="Stock S.P."/>
            <person name="Adams B.J."/>
            <person name="Sternberg P.W."/>
            <person name="Mortazavi A."/>
        </authorList>
    </citation>
    <scope>NUCLEOTIDE SEQUENCE [LARGE SCALE GENOMIC DNA]</scope>
    <source>
        <strain evidence="2 3">ALL</strain>
    </source>
</reference>
<dbReference type="Gene3D" id="1.10.472.10">
    <property type="entry name" value="Cyclin-like"/>
    <property type="match status" value="2"/>
</dbReference>
<keyword evidence="3" id="KW-1185">Reference proteome</keyword>
<gene>
    <name evidence="2" type="ORF">L596_000037</name>
</gene>
<proteinExistence type="predicted"/>
<reference evidence="2 3" key="2">
    <citation type="journal article" date="2019" name="G3 (Bethesda)">
        <title>Hybrid Assembly of the Genome of the Entomopathogenic Nematode Steinernema carpocapsae Identifies the X-Chromosome.</title>
        <authorList>
            <person name="Serra L."/>
            <person name="Macchietto M."/>
            <person name="Macias-Munoz A."/>
            <person name="McGill C.J."/>
            <person name="Rodriguez I.M."/>
            <person name="Rodriguez B."/>
            <person name="Murad R."/>
            <person name="Mortazavi A."/>
        </authorList>
    </citation>
    <scope>NUCLEOTIDE SEQUENCE [LARGE SCALE GENOMIC DNA]</scope>
    <source>
        <strain evidence="2 3">ALL</strain>
    </source>
</reference>
<dbReference type="Proteomes" id="UP000298663">
    <property type="component" value="Chromosome X"/>
</dbReference>
<dbReference type="EMBL" id="CM016762">
    <property type="protein sequence ID" value="TMS32157.1"/>
    <property type="molecule type" value="Genomic_DNA"/>
</dbReference>
<sequence length="192" mass="22296">MAEGTLCAINNVFDVGPFSDKLVIREDSDLLCTERLDQSPPSTSQETTNRKPNVLQTRRKSKNGALRASTARNITFPHSCQVQTERHNEQFLEKKLSTPGYLSVLPEIDKTVHLDNRCFESMMFSEKLTKPRHDFFEKIQTDINRTIRRQAVCWLYDVCEAEKCDPTVFLWLSRTLTDFALYTTCENRMCKY</sequence>
<evidence type="ECO:0000259" key="1">
    <source>
        <dbReference type="Pfam" id="PF00134"/>
    </source>
</evidence>
<protein>
    <recommendedName>
        <fullName evidence="1">Cyclin N-terminal domain-containing protein</fullName>
    </recommendedName>
</protein>
<accession>A0A4U8UJ13</accession>
<dbReference type="EMBL" id="AZBU02000001">
    <property type="protein sequence ID" value="TMS32157.1"/>
    <property type="molecule type" value="Genomic_DNA"/>
</dbReference>
<name>A0A4U8UJ13_STECR</name>
<dbReference type="STRING" id="34508.A0A4U8UJ13"/>
<dbReference type="AlphaFoldDB" id="A0A4U8UJ13"/>
<comment type="caution">
    <text evidence="2">The sequence shown here is derived from an EMBL/GenBank/DDBJ whole genome shotgun (WGS) entry which is preliminary data.</text>
</comment>
<dbReference type="Pfam" id="PF00134">
    <property type="entry name" value="Cyclin_N"/>
    <property type="match status" value="1"/>
</dbReference>